<keyword evidence="4 8" id="KW-0479">Metal-binding</keyword>
<dbReference type="InterPro" id="IPR036396">
    <property type="entry name" value="Cyt_P450_sf"/>
</dbReference>
<evidence type="ECO:0000313" key="10">
    <source>
        <dbReference type="EMBL" id="GCB66584.1"/>
    </source>
</evidence>
<reference evidence="10 11" key="1">
    <citation type="journal article" date="2018" name="Nat. Ecol. Evol.">
        <title>Shark genomes provide insights into elasmobranch evolution and the origin of vertebrates.</title>
        <authorList>
            <person name="Hara Y"/>
            <person name="Yamaguchi K"/>
            <person name="Onimaru K"/>
            <person name="Kadota M"/>
            <person name="Koyanagi M"/>
            <person name="Keeley SD"/>
            <person name="Tatsumi K"/>
            <person name="Tanaka K"/>
            <person name="Motone F"/>
            <person name="Kageyama Y"/>
            <person name="Nozu R"/>
            <person name="Adachi N"/>
            <person name="Nishimura O"/>
            <person name="Nakagawa R"/>
            <person name="Tanegashima C"/>
            <person name="Kiyatake I"/>
            <person name="Matsumoto R"/>
            <person name="Murakumo K"/>
            <person name="Nishida K"/>
            <person name="Terakita A"/>
            <person name="Kuratani S"/>
            <person name="Sato K"/>
            <person name="Hyodo S Kuraku.S."/>
        </authorList>
    </citation>
    <scope>NUCLEOTIDE SEQUENCE [LARGE SCALE GENOMIC DNA]</scope>
</reference>
<keyword evidence="6 8" id="KW-0408">Iron</keyword>
<dbReference type="AlphaFoldDB" id="A0A401P0F0"/>
<evidence type="ECO:0000256" key="9">
    <source>
        <dbReference type="RuleBase" id="RU000461"/>
    </source>
</evidence>
<dbReference type="GO" id="GO:0006082">
    <property type="term" value="P:organic acid metabolic process"/>
    <property type="evidence" value="ECO:0007669"/>
    <property type="project" value="TreeGrafter"/>
</dbReference>
<evidence type="ECO:0000256" key="6">
    <source>
        <dbReference type="ARBA" id="ARBA00023004"/>
    </source>
</evidence>
<dbReference type="PANTHER" id="PTHR24300:SF177">
    <property type="entry name" value="CYTOCHROME P450 2J2"/>
    <property type="match status" value="1"/>
</dbReference>
<sequence length="472" mass="54154">MVIQTRRTSELPPGPSPWSLLGNIFNPSRSAPQIIVTELSKKYGNIFTTHILWVPVIILNGFQTIREALIQQGREFAGRPHVYLTDLLSKGQGIMGAPYGGSWKQQRRFTLSVLRNFGLGQLAFEEKILEETRYLTETFRVSGDSPFDPSALITSAVSNVICTITLGKRFHYEDKAFKRLVELFDEALKLQAGFWAMVCCAIPNMHHIPGPHQRILKNKVSIEAMLQDFIDQHKDTLNGEEIRDFIDAYLLEMEKERNYPNSYLTEGNLLYNVYDLFLAGTQSTATTLRWGLLYMMAYPDIQERCQKELDKVIGKSRAPLLTDRPSMPYINAVIHEVQRFGNLAPFSVSHATTQDTKFMGYTFKKGTVVLINLSSVMFEESQWKHPNQFNPENFLTENGEFFQPDAFIPFSMGLRACLGEKLAKMELFLFFTSLLQNFQFRWPDRTSSPDLKGLYQILFTPQPYKMQISCRN</sequence>
<accession>A0A401P0F0</accession>
<dbReference type="PRINTS" id="PR01686">
    <property type="entry name" value="EP450ICYP2D"/>
</dbReference>
<dbReference type="InterPro" id="IPR050182">
    <property type="entry name" value="Cytochrome_P450_fam2"/>
</dbReference>
<dbReference type="GO" id="GO:0006805">
    <property type="term" value="P:xenobiotic metabolic process"/>
    <property type="evidence" value="ECO:0007669"/>
    <property type="project" value="TreeGrafter"/>
</dbReference>
<evidence type="ECO:0000256" key="1">
    <source>
        <dbReference type="ARBA" id="ARBA00001971"/>
    </source>
</evidence>
<dbReference type="PROSITE" id="PS00086">
    <property type="entry name" value="CYTOCHROME_P450"/>
    <property type="match status" value="1"/>
</dbReference>
<keyword evidence="5 9" id="KW-0560">Oxidoreductase</keyword>
<dbReference type="PRINTS" id="PR00385">
    <property type="entry name" value="P450"/>
</dbReference>
<evidence type="ECO:0000256" key="8">
    <source>
        <dbReference type="PIRSR" id="PIRSR602401-1"/>
    </source>
</evidence>
<protein>
    <recommendedName>
        <fullName evidence="12">Cytochrome P450 2J2-like</fullName>
    </recommendedName>
</protein>
<evidence type="ECO:0008006" key="12">
    <source>
        <dbReference type="Google" id="ProtNLM"/>
    </source>
</evidence>
<keyword evidence="8 9" id="KW-0349">Heme</keyword>
<dbReference type="GO" id="GO:0020037">
    <property type="term" value="F:heme binding"/>
    <property type="evidence" value="ECO:0007669"/>
    <property type="project" value="InterPro"/>
</dbReference>
<dbReference type="OrthoDB" id="2789670at2759"/>
<proteinExistence type="inferred from homology"/>
<dbReference type="GO" id="GO:0005737">
    <property type="term" value="C:cytoplasm"/>
    <property type="evidence" value="ECO:0007669"/>
    <property type="project" value="TreeGrafter"/>
</dbReference>
<dbReference type="FunFam" id="1.10.630.10:FF:000004">
    <property type="entry name" value="cytochrome P450 2D15 isoform X1"/>
    <property type="match status" value="1"/>
</dbReference>
<dbReference type="InterPro" id="IPR002401">
    <property type="entry name" value="Cyt_P450_E_grp-I"/>
</dbReference>
<dbReference type="STRING" id="75743.A0A401P0F0"/>
<gene>
    <name evidence="10" type="ORF">scyTo_0000616</name>
</gene>
<dbReference type="PRINTS" id="PR00463">
    <property type="entry name" value="EP450I"/>
</dbReference>
<evidence type="ECO:0000256" key="7">
    <source>
        <dbReference type="ARBA" id="ARBA00023136"/>
    </source>
</evidence>
<keyword evidence="7" id="KW-0472">Membrane</keyword>
<dbReference type="PANTHER" id="PTHR24300">
    <property type="entry name" value="CYTOCHROME P450 508A4-RELATED"/>
    <property type="match status" value="1"/>
</dbReference>
<dbReference type="SUPFAM" id="SSF48264">
    <property type="entry name" value="Cytochrome P450"/>
    <property type="match status" value="1"/>
</dbReference>
<keyword evidence="9" id="KW-0503">Monooxygenase</keyword>
<feature type="binding site" description="axial binding residue" evidence="8">
    <location>
        <position position="417"/>
    </location>
    <ligand>
        <name>heme</name>
        <dbReference type="ChEBI" id="CHEBI:30413"/>
    </ligand>
    <ligandPart>
        <name>Fe</name>
        <dbReference type="ChEBI" id="CHEBI:18248"/>
    </ligandPart>
</feature>
<comment type="similarity">
    <text evidence="3 9">Belongs to the cytochrome P450 family.</text>
</comment>
<name>A0A401P0F0_SCYTO</name>
<evidence type="ECO:0000313" key="11">
    <source>
        <dbReference type="Proteomes" id="UP000288216"/>
    </source>
</evidence>
<dbReference type="Proteomes" id="UP000288216">
    <property type="component" value="Unassembled WGS sequence"/>
</dbReference>
<keyword evidence="11" id="KW-1185">Reference proteome</keyword>
<dbReference type="Pfam" id="PF00067">
    <property type="entry name" value="p450"/>
    <property type="match status" value="1"/>
</dbReference>
<evidence type="ECO:0000256" key="3">
    <source>
        <dbReference type="ARBA" id="ARBA00010617"/>
    </source>
</evidence>
<dbReference type="GO" id="GO:0016020">
    <property type="term" value="C:membrane"/>
    <property type="evidence" value="ECO:0007669"/>
    <property type="project" value="UniProtKB-SubCell"/>
</dbReference>
<evidence type="ECO:0000256" key="2">
    <source>
        <dbReference type="ARBA" id="ARBA00004370"/>
    </source>
</evidence>
<dbReference type="InterPro" id="IPR017972">
    <property type="entry name" value="Cyt_P450_CS"/>
</dbReference>
<evidence type="ECO:0000256" key="4">
    <source>
        <dbReference type="ARBA" id="ARBA00022723"/>
    </source>
</evidence>
<dbReference type="GO" id="GO:0016712">
    <property type="term" value="F:oxidoreductase activity, acting on paired donors, with incorporation or reduction of molecular oxygen, reduced flavin or flavoprotein as one donor, and incorporation of one atom of oxygen"/>
    <property type="evidence" value="ECO:0007669"/>
    <property type="project" value="InterPro"/>
</dbReference>
<dbReference type="EMBL" id="BFAA01000115">
    <property type="protein sequence ID" value="GCB66584.1"/>
    <property type="molecule type" value="Genomic_DNA"/>
</dbReference>
<comment type="cofactor">
    <cofactor evidence="1 8">
        <name>heme</name>
        <dbReference type="ChEBI" id="CHEBI:30413"/>
    </cofactor>
</comment>
<evidence type="ECO:0000256" key="5">
    <source>
        <dbReference type="ARBA" id="ARBA00023002"/>
    </source>
</evidence>
<organism evidence="10 11">
    <name type="scientific">Scyliorhinus torazame</name>
    <name type="common">Cloudy catshark</name>
    <name type="synonym">Catulus torazame</name>
    <dbReference type="NCBI Taxonomy" id="75743"/>
    <lineage>
        <taxon>Eukaryota</taxon>
        <taxon>Metazoa</taxon>
        <taxon>Chordata</taxon>
        <taxon>Craniata</taxon>
        <taxon>Vertebrata</taxon>
        <taxon>Chondrichthyes</taxon>
        <taxon>Elasmobranchii</taxon>
        <taxon>Galeomorphii</taxon>
        <taxon>Galeoidea</taxon>
        <taxon>Carcharhiniformes</taxon>
        <taxon>Scyliorhinidae</taxon>
        <taxon>Scyliorhinus</taxon>
    </lineage>
</organism>
<dbReference type="InterPro" id="IPR001128">
    <property type="entry name" value="Cyt_P450"/>
</dbReference>
<comment type="subcellular location">
    <subcellularLocation>
        <location evidence="2">Membrane</location>
    </subcellularLocation>
</comment>
<dbReference type="GO" id="GO:0005506">
    <property type="term" value="F:iron ion binding"/>
    <property type="evidence" value="ECO:0007669"/>
    <property type="project" value="InterPro"/>
</dbReference>
<dbReference type="InterPro" id="IPR008069">
    <property type="entry name" value="Cyt_P450_E_grp-I_CYP2D-like"/>
</dbReference>
<comment type="caution">
    <text evidence="10">The sequence shown here is derived from an EMBL/GenBank/DDBJ whole genome shotgun (WGS) entry which is preliminary data.</text>
</comment>
<dbReference type="OMA" id="EESQWKH"/>
<dbReference type="Gene3D" id="1.10.630.10">
    <property type="entry name" value="Cytochrome P450"/>
    <property type="match status" value="1"/>
</dbReference>